<gene>
    <name evidence="1" type="ORF">AFUS01_LOCUS43687</name>
</gene>
<dbReference type="EMBL" id="CAJVCH010570134">
    <property type="protein sequence ID" value="CAG7834156.1"/>
    <property type="molecule type" value="Genomic_DNA"/>
</dbReference>
<evidence type="ECO:0000313" key="2">
    <source>
        <dbReference type="Proteomes" id="UP000708208"/>
    </source>
</evidence>
<organism evidence="1 2">
    <name type="scientific">Allacma fusca</name>
    <dbReference type="NCBI Taxonomy" id="39272"/>
    <lineage>
        <taxon>Eukaryota</taxon>
        <taxon>Metazoa</taxon>
        <taxon>Ecdysozoa</taxon>
        <taxon>Arthropoda</taxon>
        <taxon>Hexapoda</taxon>
        <taxon>Collembola</taxon>
        <taxon>Symphypleona</taxon>
        <taxon>Sminthuridae</taxon>
        <taxon>Allacma</taxon>
    </lineage>
</organism>
<dbReference type="Proteomes" id="UP000708208">
    <property type="component" value="Unassembled WGS sequence"/>
</dbReference>
<name>A0A8J2M743_9HEXA</name>
<sequence>YISRTKATTHFKKESWKIRRCKREPGASTEVRKDARHWVGLDARTKRKSDQRRKNYFLSFSRLWGSLSPNFFRVSQKLPHHLINCSNWTSRVLILSEFFQCRIDHFDSRKIFINRGTCGSKKKSLTSPDNSNVFIAQLTYLS</sequence>
<keyword evidence="2" id="KW-1185">Reference proteome</keyword>
<reference evidence="1" key="1">
    <citation type="submission" date="2021-06" db="EMBL/GenBank/DDBJ databases">
        <authorList>
            <person name="Hodson N. C."/>
            <person name="Mongue J. A."/>
            <person name="Jaron S. K."/>
        </authorList>
    </citation>
    <scope>NUCLEOTIDE SEQUENCE</scope>
</reference>
<dbReference type="AlphaFoldDB" id="A0A8J2M743"/>
<protein>
    <submittedName>
        <fullName evidence="1">Uncharacterized protein</fullName>
    </submittedName>
</protein>
<accession>A0A8J2M743</accession>
<evidence type="ECO:0000313" key="1">
    <source>
        <dbReference type="EMBL" id="CAG7834156.1"/>
    </source>
</evidence>
<feature type="non-terminal residue" evidence="1">
    <location>
        <position position="142"/>
    </location>
</feature>
<comment type="caution">
    <text evidence="1">The sequence shown here is derived from an EMBL/GenBank/DDBJ whole genome shotgun (WGS) entry which is preliminary data.</text>
</comment>
<proteinExistence type="predicted"/>